<accession>G7K6X1</accession>
<dbReference type="InterPro" id="IPR002156">
    <property type="entry name" value="RNaseH_domain"/>
</dbReference>
<dbReference type="EMBL" id="CM001221">
    <property type="protein sequence ID" value="AES96403.1"/>
    <property type="molecule type" value="Genomic_DNA"/>
</dbReference>
<reference evidence="2 4" key="2">
    <citation type="journal article" date="2014" name="BMC Genomics">
        <title>An improved genome release (version Mt4.0) for the model legume Medicago truncatula.</title>
        <authorList>
            <person name="Tang H."/>
            <person name="Krishnakumar V."/>
            <person name="Bidwell S."/>
            <person name="Rosen B."/>
            <person name="Chan A."/>
            <person name="Zhou S."/>
            <person name="Gentzbittel L."/>
            <person name="Childs K.L."/>
            <person name="Yandell M."/>
            <person name="Gundlach H."/>
            <person name="Mayer K.F."/>
            <person name="Schwartz D.C."/>
            <person name="Town C.D."/>
        </authorList>
    </citation>
    <scope>GENOME REANNOTATION</scope>
    <source>
        <strain evidence="3 4">cv. Jemalong A17</strain>
    </source>
</reference>
<dbReference type="Pfam" id="PF13456">
    <property type="entry name" value="RVT_3"/>
    <property type="match status" value="1"/>
</dbReference>
<evidence type="ECO:0000313" key="2">
    <source>
        <dbReference type="EMBL" id="AES96403.1"/>
    </source>
</evidence>
<dbReference type="Proteomes" id="UP000002051">
    <property type="component" value="Chromosome 5"/>
</dbReference>
<evidence type="ECO:0000313" key="3">
    <source>
        <dbReference type="EnsemblPlants" id="AES96403"/>
    </source>
</evidence>
<evidence type="ECO:0000259" key="1">
    <source>
        <dbReference type="Pfam" id="PF13456"/>
    </source>
</evidence>
<protein>
    <recommendedName>
        <fullName evidence="1">RNase H type-1 domain-containing protein</fullName>
    </recommendedName>
</protein>
<reference evidence="3" key="3">
    <citation type="submission" date="2015-04" db="UniProtKB">
        <authorList>
            <consortium name="EnsemblPlants"/>
        </authorList>
    </citation>
    <scope>IDENTIFICATION</scope>
    <source>
        <strain evidence="3">cv. Jemalong A17</strain>
    </source>
</reference>
<gene>
    <name evidence="2" type="ordered locus">MTR_5g036750</name>
</gene>
<organism evidence="2 4">
    <name type="scientific">Medicago truncatula</name>
    <name type="common">Barrel medic</name>
    <name type="synonym">Medicago tribuloides</name>
    <dbReference type="NCBI Taxonomy" id="3880"/>
    <lineage>
        <taxon>Eukaryota</taxon>
        <taxon>Viridiplantae</taxon>
        <taxon>Streptophyta</taxon>
        <taxon>Embryophyta</taxon>
        <taxon>Tracheophyta</taxon>
        <taxon>Spermatophyta</taxon>
        <taxon>Magnoliopsida</taxon>
        <taxon>eudicotyledons</taxon>
        <taxon>Gunneridae</taxon>
        <taxon>Pentapetalae</taxon>
        <taxon>rosids</taxon>
        <taxon>fabids</taxon>
        <taxon>Fabales</taxon>
        <taxon>Fabaceae</taxon>
        <taxon>Papilionoideae</taxon>
        <taxon>50 kb inversion clade</taxon>
        <taxon>NPAAA clade</taxon>
        <taxon>Hologalegina</taxon>
        <taxon>IRL clade</taxon>
        <taxon>Trifolieae</taxon>
        <taxon>Medicago</taxon>
    </lineage>
</organism>
<dbReference type="AlphaFoldDB" id="G7K6X1"/>
<evidence type="ECO:0000313" key="4">
    <source>
        <dbReference type="Proteomes" id="UP000002051"/>
    </source>
</evidence>
<reference evidence="2 4" key="1">
    <citation type="journal article" date="2011" name="Nature">
        <title>The Medicago genome provides insight into the evolution of rhizobial symbioses.</title>
        <authorList>
            <person name="Young N.D."/>
            <person name="Debelle F."/>
            <person name="Oldroyd G.E."/>
            <person name="Geurts R."/>
            <person name="Cannon S.B."/>
            <person name="Udvardi M.K."/>
            <person name="Benedito V.A."/>
            <person name="Mayer K.F."/>
            <person name="Gouzy J."/>
            <person name="Schoof H."/>
            <person name="Van de Peer Y."/>
            <person name="Proost S."/>
            <person name="Cook D.R."/>
            <person name="Meyers B.C."/>
            <person name="Spannagl M."/>
            <person name="Cheung F."/>
            <person name="De Mita S."/>
            <person name="Krishnakumar V."/>
            <person name="Gundlach H."/>
            <person name="Zhou S."/>
            <person name="Mudge J."/>
            <person name="Bharti A.K."/>
            <person name="Murray J.D."/>
            <person name="Naoumkina M.A."/>
            <person name="Rosen B."/>
            <person name="Silverstein K.A."/>
            <person name="Tang H."/>
            <person name="Rombauts S."/>
            <person name="Zhao P.X."/>
            <person name="Zhou P."/>
            <person name="Barbe V."/>
            <person name="Bardou P."/>
            <person name="Bechner M."/>
            <person name="Bellec A."/>
            <person name="Berger A."/>
            <person name="Berges H."/>
            <person name="Bidwell S."/>
            <person name="Bisseling T."/>
            <person name="Choisne N."/>
            <person name="Couloux A."/>
            <person name="Denny R."/>
            <person name="Deshpande S."/>
            <person name="Dai X."/>
            <person name="Doyle J.J."/>
            <person name="Dudez A.M."/>
            <person name="Farmer A.D."/>
            <person name="Fouteau S."/>
            <person name="Franken C."/>
            <person name="Gibelin C."/>
            <person name="Gish J."/>
            <person name="Goldstein S."/>
            <person name="Gonzalez A.J."/>
            <person name="Green P.J."/>
            <person name="Hallab A."/>
            <person name="Hartog M."/>
            <person name="Hua A."/>
            <person name="Humphray S.J."/>
            <person name="Jeong D.H."/>
            <person name="Jing Y."/>
            <person name="Jocker A."/>
            <person name="Kenton S.M."/>
            <person name="Kim D.J."/>
            <person name="Klee K."/>
            <person name="Lai H."/>
            <person name="Lang C."/>
            <person name="Lin S."/>
            <person name="Macmil S.L."/>
            <person name="Magdelenat G."/>
            <person name="Matthews L."/>
            <person name="McCorrison J."/>
            <person name="Monaghan E.L."/>
            <person name="Mun J.H."/>
            <person name="Najar F.Z."/>
            <person name="Nicholson C."/>
            <person name="Noirot C."/>
            <person name="O'Bleness M."/>
            <person name="Paule C.R."/>
            <person name="Poulain J."/>
            <person name="Prion F."/>
            <person name="Qin B."/>
            <person name="Qu C."/>
            <person name="Retzel E.F."/>
            <person name="Riddle C."/>
            <person name="Sallet E."/>
            <person name="Samain S."/>
            <person name="Samson N."/>
            <person name="Sanders I."/>
            <person name="Saurat O."/>
            <person name="Scarpelli C."/>
            <person name="Schiex T."/>
            <person name="Segurens B."/>
            <person name="Severin A.J."/>
            <person name="Sherrier D.J."/>
            <person name="Shi R."/>
            <person name="Sims S."/>
            <person name="Singer S.R."/>
            <person name="Sinharoy S."/>
            <person name="Sterck L."/>
            <person name="Viollet A."/>
            <person name="Wang B.B."/>
            <person name="Wang K."/>
            <person name="Wang M."/>
            <person name="Wang X."/>
            <person name="Warfsmann J."/>
            <person name="Weissenbach J."/>
            <person name="White D.D."/>
            <person name="White J.D."/>
            <person name="Wiley G.B."/>
            <person name="Wincker P."/>
            <person name="Xing Y."/>
            <person name="Yang L."/>
            <person name="Yao Z."/>
            <person name="Ying F."/>
            <person name="Zhai J."/>
            <person name="Zhou L."/>
            <person name="Zuber A."/>
            <person name="Denarie J."/>
            <person name="Dixon R.A."/>
            <person name="May G.D."/>
            <person name="Schwartz D.C."/>
            <person name="Rogers J."/>
            <person name="Quetier F."/>
            <person name="Town C.D."/>
            <person name="Roe B.A."/>
        </authorList>
    </citation>
    <scope>NUCLEOTIDE SEQUENCE [LARGE SCALE GENOMIC DNA]</scope>
    <source>
        <strain evidence="2">A17</strain>
        <strain evidence="3 4">cv. Jemalong A17</strain>
    </source>
</reference>
<proteinExistence type="predicted"/>
<dbReference type="GO" id="GO:0004523">
    <property type="term" value="F:RNA-DNA hybrid ribonuclease activity"/>
    <property type="evidence" value="ECO:0007669"/>
    <property type="project" value="InterPro"/>
</dbReference>
<keyword evidence="4" id="KW-1185">Reference proteome</keyword>
<name>G7K6X1_MEDTR</name>
<dbReference type="PaxDb" id="3880-AES96403"/>
<feature type="domain" description="RNase H type-1" evidence="1">
    <location>
        <begin position="2"/>
        <end position="56"/>
    </location>
</feature>
<dbReference type="HOGENOM" id="CLU_2835001_0_0_1"/>
<dbReference type="GO" id="GO:0003676">
    <property type="term" value="F:nucleic acid binding"/>
    <property type="evidence" value="ECO:0007669"/>
    <property type="project" value="InterPro"/>
</dbReference>
<dbReference type="EnsemblPlants" id="AES96403">
    <property type="protein sequence ID" value="AES96403"/>
    <property type="gene ID" value="MTR_5g036750"/>
</dbReference>
<sequence length="66" mass="7147">MEGVVVVASCWQVFSLSDSEVAEALTMRKSLKFAINMTFLNLIAESDASNVVFAINILPPMSALLL</sequence>